<accession>A0ACC2H7R3</accession>
<comment type="caution">
    <text evidence="1">The sequence shown here is derived from an EMBL/GenBank/DDBJ whole genome shotgun (WGS) entry which is preliminary data.</text>
</comment>
<gene>
    <name evidence="1" type="ORF">DPEC_G00064390</name>
</gene>
<name>A0ACC2H7R3_DALPE</name>
<dbReference type="EMBL" id="CM055732">
    <property type="protein sequence ID" value="KAJ8012024.1"/>
    <property type="molecule type" value="Genomic_DNA"/>
</dbReference>
<organism evidence="1 2">
    <name type="scientific">Dallia pectoralis</name>
    <name type="common">Alaska blackfish</name>
    <dbReference type="NCBI Taxonomy" id="75939"/>
    <lineage>
        <taxon>Eukaryota</taxon>
        <taxon>Metazoa</taxon>
        <taxon>Chordata</taxon>
        <taxon>Craniata</taxon>
        <taxon>Vertebrata</taxon>
        <taxon>Euteleostomi</taxon>
        <taxon>Actinopterygii</taxon>
        <taxon>Neopterygii</taxon>
        <taxon>Teleostei</taxon>
        <taxon>Protacanthopterygii</taxon>
        <taxon>Esociformes</taxon>
        <taxon>Umbridae</taxon>
        <taxon>Dallia</taxon>
    </lineage>
</organism>
<keyword evidence="2" id="KW-1185">Reference proteome</keyword>
<protein>
    <submittedName>
        <fullName evidence="1">Uncharacterized protein</fullName>
    </submittedName>
</protein>
<dbReference type="Proteomes" id="UP001157502">
    <property type="component" value="Chromosome 5"/>
</dbReference>
<proteinExistence type="predicted"/>
<reference evidence="1" key="1">
    <citation type="submission" date="2021-05" db="EMBL/GenBank/DDBJ databases">
        <authorList>
            <person name="Pan Q."/>
            <person name="Jouanno E."/>
            <person name="Zahm M."/>
            <person name="Klopp C."/>
            <person name="Cabau C."/>
            <person name="Louis A."/>
            <person name="Berthelot C."/>
            <person name="Parey E."/>
            <person name="Roest Crollius H."/>
            <person name="Montfort J."/>
            <person name="Robinson-Rechavi M."/>
            <person name="Bouchez O."/>
            <person name="Lampietro C."/>
            <person name="Lopez Roques C."/>
            <person name="Donnadieu C."/>
            <person name="Postlethwait J."/>
            <person name="Bobe J."/>
            <person name="Dillon D."/>
            <person name="Chandos A."/>
            <person name="von Hippel F."/>
            <person name="Guiguen Y."/>
        </authorList>
    </citation>
    <scope>NUCLEOTIDE SEQUENCE</scope>
    <source>
        <strain evidence="1">YG-Jan2019</strain>
    </source>
</reference>
<evidence type="ECO:0000313" key="2">
    <source>
        <dbReference type="Proteomes" id="UP001157502"/>
    </source>
</evidence>
<evidence type="ECO:0000313" key="1">
    <source>
        <dbReference type="EMBL" id="KAJ8012024.1"/>
    </source>
</evidence>
<sequence>MTTESSAVLKDLSYLQRRDFKVHGGQLGDQNSDLTYNNISKQIDEGVKEGFTDAEVVRGVLRIIKPGRLRICWQSDQEPPQQFLYRMIGLKQKILFQSRQTSADISYDPKTIQEVFLHTIYQGLGTKHTNVRQRLRPLISNSQVTDEEILRQVETLTHMVASLMEQRAASTRVSCSPSHLTPADLSNHSWDNLQSSGWVELTVNLAGNEDPNLTIQAPFLVSPLPLPQPLLGANVLQEIIRRKESSGDAVATVVSLLCSAFGVGEEQLEAIVNVSQVPSRTHSDPVIIRVGRNHAIIPPGRTVQVWCRIPPNFDLSDPIVLYEPVEESVVLGQLSVGEGLLEINNIRRPYVRVPISNHSKHDVMLPRRTPLGTIQQVVKVLETDAPESHQACPTPSKMTSVKVNSVSSPSTSSSESWLPPVDISHLTSEQQQAVNEVLSEECGAFARNSDDIGCIPSLQMEIRTKDDIPVQRAYASIPKPLYREVKEYIQELLVKGWIVKSQSPYSAPVICVRKKDGSLRLCVDYRLLNNKTVPDRHPLPRIQDLTDSLGGYAWFSILDQGKPTIKALLPKDRGI</sequence>